<feature type="transmembrane region" description="Helical" evidence="2">
    <location>
        <begin position="469"/>
        <end position="486"/>
    </location>
</feature>
<dbReference type="PANTHER" id="PTHR38434">
    <property type="entry name" value="BLL2549 PROTEIN"/>
    <property type="match status" value="1"/>
</dbReference>
<dbReference type="PANTHER" id="PTHR38434:SF1">
    <property type="entry name" value="BLL2549 PROTEIN"/>
    <property type="match status" value="1"/>
</dbReference>
<feature type="transmembrane region" description="Helical" evidence="2">
    <location>
        <begin position="252"/>
        <end position="271"/>
    </location>
</feature>
<feature type="transmembrane region" description="Helical" evidence="2">
    <location>
        <begin position="145"/>
        <end position="164"/>
    </location>
</feature>
<evidence type="ECO:0000313" key="4">
    <source>
        <dbReference type="Proteomes" id="UP000288096"/>
    </source>
</evidence>
<reference evidence="4" key="1">
    <citation type="submission" date="2017-11" db="EMBL/GenBank/DDBJ databases">
        <authorList>
            <person name="Watanabe M."/>
            <person name="Kojima H."/>
        </authorList>
    </citation>
    <scope>NUCLEOTIDE SEQUENCE [LARGE SCALE GENOMIC DNA]</scope>
    <source>
        <strain evidence="4">Tokyo 01</strain>
    </source>
</reference>
<feature type="transmembrane region" description="Helical" evidence="2">
    <location>
        <begin position="362"/>
        <end position="379"/>
    </location>
</feature>
<keyword evidence="2" id="KW-0812">Transmembrane</keyword>
<feature type="transmembrane region" description="Helical" evidence="2">
    <location>
        <begin position="741"/>
        <end position="760"/>
    </location>
</feature>
<evidence type="ECO:0000256" key="1">
    <source>
        <dbReference type="SAM" id="MobiDB-lite"/>
    </source>
</evidence>
<feature type="transmembrane region" description="Helical" evidence="2">
    <location>
        <begin position="277"/>
        <end position="296"/>
    </location>
</feature>
<feature type="region of interest" description="Disordered" evidence="1">
    <location>
        <begin position="57"/>
        <end position="125"/>
    </location>
</feature>
<feature type="transmembrane region" description="Helical" evidence="2">
    <location>
        <begin position="200"/>
        <end position="219"/>
    </location>
</feature>
<feature type="transmembrane region" description="Helical" evidence="2">
    <location>
        <begin position="492"/>
        <end position="515"/>
    </location>
</feature>
<feature type="transmembrane region" description="Helical" evidence="2">
    <location>
        <begin position="615"/>
        <end position="634"/>
    </location>
</feature>
<reference evidence="4" key="2">
    <citation type="submission" date="2019-01" db="EMBL/GenBank/DDBJ databases">
        <title>Genome sequence of Desulfonema ishimotonii strain Tokyo 01.</title>
        <authorList>
            <person name="Fukui M."/>
        </authorList>
    </citation>
    <scope>NUCLEOTIDE SEQUENCE [LARGE SCALE GENOMIC DNA]</scope>
    <source>
        <strain evidence="4">Tokyo 01</strain>
    </source>
</reference>
<protein>
    <submittedName>
        <fullName evidence="3">DUF2339 domain-containing protein</fullName>
    </submittedName>
</protein>
<feature type="transmembrane region" description="Helical" evidence="2">
    <location>
        <begin position="646"/>
        <end position="666"/>
    </location>
</feature>
<keyword evidence="4" id="KW-1185">Reference proteome</keyword>
<feature type="transmembrane region" description="Helical" evidence="2">
    <location>
        <begin position="819"/>
        <end position="841"/>
    </location>
</feature>
<feature type="transmembrane region" description="Helical" evidence="2">
    <location>
        <begin position="584"/>
        <end position="603"/>
    </location>
</feature>
<feature type="transmembrane region" description="Helical" evidence="2">
    <location>
        <begin position="418"/>
        <end position="436"/>
    </location>
</feature>
<feature type="transmembrane region" description="Helical" evidence="2">
    <location>
        <begin position="558"/>
        <end position="577"/>
    </location>
</feature>
<keyword evidence="2" id="KW-1133">Transmembrane helix</keyword>
<feature type="transmembrane region" description="Helical" evidence="2">
    <location>
        <begin position="678"/>
        <end position="695"/>
    </location>
</feature>
<feature type="transmembrane region" description="Helical" evidence="2">
    <location>
        <begin position="848"/>
        <end position="865"/>
    </location>
</feature>
<keyword evidence="2" id="KW-0472">Membrane</keyword>
<feature type="transmembrane region" description="Helical" evidence="2">
    <location>
        <begin position="23"/>
        <end position="40"/>
    </location>
</feature>
<dbReference type="AlphaFoldDB" id="A0A401FZR7"/>
<dbReference type="Proteomes" id="UP000288096">
    <property type="component" value="Unassembled WGS sequence"/>
</dbReference>
<feature type="compositionally biased region" description="Pro residues" evidence="1">
    <location>
        <begin position="66"/>
        <end position="76"/>
    </location>
</feature>
<dbReference type="InterPro" id="IPR019286">
    <property type="entry name" value="DUF2339_TM"/>
</dbReference>
<name>A0A401FZR7_9BACT</name>
<accession>A0A401FZR7</accession>
<organism evidence="3 4">
    <name type="scientific">Desulfonema ishimotonii</name>
    <dbReference type="NCBI Taxonomy" id="45657"/>
    <lineage>
        <taxon>Bacteria</taxon>
        <taxon>Pseudomonadati</taxon>
        <taxon>Thermodesulfobacteriota</taxon>
        <taxon>Desulfobacteria</taxon>
        <taxon>Desulfobacterales</taxon>
        <taxon>Desulfococcaceae</taxon>
        <taxon>Desulfonema</taxon>
    </lineage>
</organism>
<feature type="transmembrane region" description="Helical" evidence="2">
    <location>
        <begin position="385"/>
        <end position="406"/>
    </location>
</feature>
<dbReference type="PIRSF" id="PIRSF035905">
    <property type="entry name" value="UCP035905_mp"/>
    <property type="match status" value="1"/>
</dbReference>
<evidence type="ECO:0000256" key="2">
    <source>
        <dbReference type="SAM" id="Phobius"/>
    </source>
</evidence>
<dbReference type="InterPro" id="IPR014600">
    <property type="entry name" value="UCP035905_mem"/>
</dbReference>
<feature type="transmembrane region" description="Helical" evidence="2">
    <location>
        <begin position="781"/>
        <end position="799"/>
    </location>
</feature>
<evidence type="ECO:0000313" key="3">
    <source>
        <dbReference type="EMBL" id="GBC62465.1"/>
    </source>
</evidence>
<dbReference type="Pfam" id="PF10101">
    <property type="entry name" value="DUF2339"/>
    <property type="match status" value="1"/>
</dbReference>
<feature type="transmembrane region" description="Helical" evidence="2">
    <location>
        <begin position="877"/>
        <end position="896"/>
    </location>
</feature>
<feature type="transmembrane region" description="Helical" evidence="2">
    <location>
        <begin position="301"/>
        <end position="320"/>
    </location>
</feature>
<dbReference type="EMBL" id="BEXT01000001">
    <property type="protein sequence ID" value="GBC62465.1"/>
    <property type="molecule type" value="Genomic_DNA"/>
</dbReference>
<feature type="transmembrane region" description="Helical" evidence="2">
    <location>
        <begin position="442"/>
        <end position="457"/>
    </location>
</feature>
<sequence>MVLNIILGIIGAFFGAVIMDEEGILPGFVMGCLLGMIVSLRQRVSALEQRLDILKKQQHKEGAAPAPSPKPEPVKPPPEKPPEPAPPSHASESVTTPVKPSRKPNVIPISPRKEREPQSPAEAPRANLNRLTGAIKAFFTGGNTVVRIGVIILFFGVSFLLRFAAEQGMFPVELRLAGVGTGAIALLMAGWRLREKRPGYALILQGGAIGILYLNLFAAAKLYHLLPLMLTFGLMVVLVVLSGILAVLQDSLALAAFGAAGGFLAPVLISSGSGNHVMLFSYYAILNAGILQVAWFRAWRVLNLIGFVFTFAIGTIWGATAYQPAWFPTTEPFLILFFLFYTTIAVLFAHRQPPWLRGYVDGSLVFGLPIIVFALQARLVSNLEYGLAFSALGMSGFYITLAALLWRSQAGGMRMLTEAFLALGVVFGSLAVPLALDGRWTAAAWAMEGAALIWVGIRQTRILSRNFGVLLQLGGGILFLADLSGAGSDIPVFNGIFLGSMAVSVAGLFSAFYLNRHTEKLKSWEKWHHGVMLTWGLIWWFGAGLSEIHDHLSRPDRLPASLLFIALSCGAMVPVSIRLRWKPLSWPLAGLLPLLWAMALILFADRPSAHLFARWNLISWTAALAVHLCLLWQFEKHWPRQLITLWHWAGLLLATFILTWEAAWAAGRLVSTGTVWPFIPWGVLPGLIILTLQKWGKKIPWPTGRFPGQYMGSGPATLGLFIGLWEMAACFRPGYPDPLPWLPLLTPIDLAQIFGFMVLLRLIQLSGRETHLKISAPAQHFLYCAVSAEIFLWLNAVVARTVHFGAGVPFTESSLYHSVLFQAAISILWTLTAFGIMRVAAGKQRRRIWFTGAVLLGAVVLKLFAVDLDGSGTVARIVSFLAVGGLMLAIGYAAPLPPPQEEKRSP</sequence>
<proteinExistence type="predicted"/>
<feature type="transmembrane region" description="Helical" evidence="2">
    <location>
        <begin position="225"/>
        <end position="245"/>
    </location>
</feature>
<feature type="transmembrane region" description="Helical" evidence="2">
    <location>
        <begin position="332"/>
        <end position="350"/>
    </location>
</feature>
<feature type="transmembrane region" description="Helical" evidence="2">
    <location>
        <begin position="527"/>
        <end position="546"/>
    </location>
</feature>
<comment type="caution">
    <text evidence="3">The sequence shown here is derived from an EMBL/GenBank/DDBJ whole genome shotgun (WGS) entry which is preliminary data.</text>
</comment>
<feature type="transmembrane region" description="Helical" evidence="2">
    <location>
        <begin position="176"/>
        <end position="193"/>
    </location>
</feature>
<gene>
    <name evidence="3" type="ORF">DENIS_3437</name>
</gene>